<dbReference type="Proteomes" id="UP001218218">
    <property type="component" value="Unassembled WGS sequence"/>
</dbReference>
<evidence type="ECO:0000313" key="2">
    <source>
        <dbReference type="EMBL" id="KAJ7315321.1"/>
    </source>
</evidence>
<comment type="caution">
    <text evidence="2">The sequence shown here is derived from an EMBL/GenBank/DDBJ whole genome shotgun (WGS) entry which is preliminary data.</text>
</comment>
<evidence type="ECO:0000313" key="3">
    <source>
        <dbReference type="Proteomes" id="UP001218218"/>
    </source>
</evidence>
<proteinExistence type="predicted"/>
<sequence length="510" mass="57713">MEPPIVLSLELPSSADFTHLLKSNDTPLKSDIPFIRNIISNGQTRLDELNDQIESLQAKLAQLTRTRSEIAEIVRRHRAALHPVRYVPPELICEIFLLVLLSADEDSANRATIPWCLSLVCRSWRQAALSYPPLWCSIILHSYPTRDPLTMTETQLLRSSNLPLDISWQTDKSVDFRLLESVVAHCGRWRTLRLNHCRTVFRGALDWLRPTVGRLARLEKLEMVFSSGTLSVPDVFGTAPALREVILTDAELGVPSPLINLPSSQITRYRGKHELRHQLEILMGTSALVECAVSTTGRSTFQDMVRSPNLRRLHLDNFHILNYLEAPSLDTLYSRNSWSLRELSLFIQRCGCRLTKLTLIHCLGSFELVDLLRELPTLTYILLESRQRTLDALFNALTVTGASSDICPDLTSFLYGYHLPVEGTSPFGDSFSRMVQSRLEIHSAATQDPTIRVMPHRGLQFLRIFQLNERPLPPADLVALLGTLRDGGLDAAFLNLRDFEDLRTQDSSFI</sequence>
<name>A0AAD6ZBM2_9AGAR</name>
<reference evidence="2" key="1">
    <citation type="submission" date="2023-03" db="EMBL/GenBank/DDBJ databases">
        <title>Massive genome expansion in bonnet fungi (Mycena s.s.) driven by repeated elements and novel gene families across ecological guilds.</title>
        <authorList>
            <consortium name="Lawrence Berkeley National Laboratory"/>
            <person name="Harder C.B."/>
            <person name="Miyauchi S."/>
            <person name="Viragh M."/>
            <person name="Kuo A."/>
            <person name="Thoen E."/>
            <person name="Andreopoulos B."/>
            <person name="Lu D."/>
            <person name="Skrede I."/>
            <person name="Drula E."/>
            <person name="Henrissat B."/>
            <person name="Morin E."/>
            <person name="Kohler A."/>
            <person name="Barry K."/>
            <person name="LaButti K."/>
            <person name="Morin E."/>
            <person name="Salamov A."/>
            <person name="Lipzen A."/>
            <person name="Mereny Z."/>
            <person name="Hegedus B."/>
            <person name="Baldrian P."/>
            <person name="Stursova M."/>
            <person name="Weitz H."/>
            <person name="Taylor A."/>
            <person name="Grigoriev I.V."/>
            <person name="Nagy L.G."/>
            <person name="Martin F."/>
            <person name="Kauserud H."/>
        </authorList>
    </citation>
    <scope>NUCLEOTIDE SEQUENCE</scope>
    <source>
        <strain evidence="2">CBHHK002</strain>
    </source>
</reference>
<protein>
    <recommendedName>
        <fullName evidence="4">F-box domain-containing protein</fullName>
    </recommendedName>
</protein>
<dbReference type="AlphaFoldDB" id="A0AAD6ZBM2"/>
<dbReference type="EMBL" id="JARIHO010000062">
    <property type="protein sequence ID" value="KAJ7315321.1"/>
    <property type="molecule type" value="Genomic_DNA"/>
</dbReference>
<gene>
    <name evidence="2" type="ORF">DFH08DRAFT_893660</name>
</gene>
<keyword evidence="3" id="KW-1185">Reference proteome</keyword>
<dbReference type="Gene3D" id="3.80.10.10">
    <property type="entry name" value="Ribonuclease Inhibitor"/>
    <property type="match status" value="1"/>
</dbReference>
<evidence type="ECO:0008006" key="4">
    <source>
        <dbReference type="Google" id="ProtNLM"/>
    </source>
</evidence>
<keyword evidence="1" id="KW-0175">Coiled coil</keyword>
<dbReference type="InterPro" id="IPR032675">
    <property type="entry name" value="LRR_dom_sf"/>
</dbReference>
<accession>A0AAD6ZBM2</accession>
<feature type="coiled-coil region" evidence="1">
    <location>
        <begin position="39"/>
        <end position="73"/>
    </location>
</feature>
<dbReference type="SUPFAM" id="SSF52047">
    <property type="entry name" value="RNI-like"/>
    <property type="match status" value="1"/>
</dbReference>
<organism evidence="2 3">
    <name type="scientific">Mycena albidolilacea</name>
    <dbReference type="NCBI Taxonomy" id="1033008"/>
    <lineage>
        <taxon>Eukaryota</taxon>
        <taxon>Fungi</taxon>
        <taxon>Dikarya</taxon>
        <taxon>Basidiomycota</taxon>
        <taxon>Agaricomycotina</taxon>
        <taxon>Agaricomycetes</taxon>
        <taxon>Agaricomycetidae</taxon>
        <taxon>Agaricales</taxon>
        <taxon>Marasmiineae</taxon>
        <taxon>Mycenaceae</taxon>
        <taxon>Mycena</taxon>
    </lineage>
</organism>
<evidence type="ECO:0000256" key="1">
    <source>
        <dbReference type="SAM" id="Coils"/>
    </source>
</evidence>